<keyword evidence="3 7" id="KW-0963">Cytoplasm</keyword>
<evidence type="ECO:0000313" key="8">
    <source>
        <dbReference type="EMBL" id="KWT82061.1"/>
    </source>
</evidence>
<evidence type="ECO:0000256" key="3">
    <source>
        <dbReference type="ARBA" id="ARBA00022490"/>
    </source>
</evidence>
<evidence type="ECO:0000256" key="7">
    <source>
        <dbReference type="HAMAP-Rule" id="MF_00090"/>
    </source>
</evidence>
<proteinExistence type="inferred from homology"/>
<keyword evidence="5 7" id="KW-0808">Transferase</keyword>
<name>A0ABR5SDT3_9BACT</name>
<protein>
    <recommendedName>
        <fullName evidence="7">Protein-L-isoaspartate O-methyltransferase</fullName>
        <ecNumber evidence="7">2.1.1.77</ecNumber>
    </recommendedName>
    <alternativeName>
        <fullName evidence="7">L-isoaspartyl protein carboxyl methyltransferase</fullName>
    </alternativeName>
    <alternativeName>
        <fullName evidence="7">Protein L-isoaspartyl methyltransferase</fullName>
    </alternativeName>
    <alternativeName>
        <fullName evidence="7">Protein-beta-aspartate methyltransferase</fullName>
        <shortName evidence="7">PIMT</shortName>
    </alternativeName>
</protein>
<keyword evidence="9" id="KW-1185">Reference proteome</keyword>
<evidence type="ECO:0000313" key="9">
    <source>
        <dbReference type="Proteomes" id="UP000060487"/>
    </source>
</evidence>
<organism evidence="8 9">
    <name type="scientific">Candidatus Magnetominusculus xianensis</name>
    <dbReference type="NCBI Taxonomy" id="1748249"/>
    <lineage>
        <taxon>Bacteria</taxon>
        <taxon>Pseudomonadati</taxon>
        <taxon>Nitrospirota</taxon>
        <taxon>Nitrospiria</taxon>
        <taxon>Nitrospirales</taxon>
        <taxon>Nitrospiraceae</taxon>
        <taxon>Candidatus Magnetominusculus</taxon>
    </lineage>
</organism>
<keyword evidence="6 7" id="KW-0949">S-adenosyl-L-methionine</keyword>
<evidence type="ECO:0000256" key="5">
    <source>
        <dbReference type="ARBA" id="ARBA00022679"/>
    </source>
</evidence>
<dbReference type="InterPro" id="IPR029063">
    <property type="entry name" value="SAM-dependent_MTases_sf"/>
</dbReference>
<comment type="subcellular location">
    <subcellularLocation>
        <location evidence="1 7">Cytoplasm</location>
    </subcellularLocation>
</comment>
<dbReference type="InterPro" id="IPR000682">
    <property type="entry name" value="PCMT"/>
</dbReference>
<dbReference type="PANTHER" id="PTHR11579">
    <property type="entry name" value="PROTEIN-L-ISOASPARTATE O-METHYLTRANSFERASE"/>
    <property type="match status" value="1"/>
</dbReference>
<sequence length="220" mass="24214">MSLEDIKDKFKEKREEMVNTQLIRRGLVDTNVLRAMRETPRHIFAGSGNSDNAYADMALDIGMHQTISQPYMVAVMTELLELSRSDKVLEIGTGSGYQAAVLSAIVSTVCTVERIESLAEDARRKFSDLGYKNISVKIADGTLGWLEESPFDKIIITAAAPDIPAPIIKQLAPRGIIVAPVGDRRAQSLLKLVKDGAHVTKTYHVPCIFVPLLGKYGWDS</sequence>
<keyword evidence="4 7" id="KW-0489">Methyltransferase</keyword>
<feature type="active site" evidence="7">
    <location>
        <position position="68"/>
    </location>
</feature>
<dbReference type="GO" id="GO:0032259">
    <property type="term" value="P:methylation"/>
    <property type="evidence" value="ECO:0007669"/>
    <property type="project" value="UniProtKB-KW"/>
</dbReference>
<dbReference type="SUPFAM" id="SSF53335">
    <property type="entry name" value="S-adenosyl-L-methionine-dependent methyltransferases"/>
    <property type="match status" value="1"/>
</dbReference>
<dbReference type="Pfam" id="PF01135">
    <property type="entry name" value="PCMT"/>
    <property type="match status" value="1"/>
</dbReference>
<accession>A0ABR5SDT3</accession>
<comment type="caution">
    <text evidence="8">The sequence shown here is derived from an EMBL/GenBank/DDBJ whole genome shotgun (WGS) entry which is preliminary data.</text>
</comment>
<comment type="catalytic activity">
    <reaction evidence="7">
        <text>[protein]-L-isoaspartate + S-adenosyl-L-methionine = [protein]-L-isoaspartate alpha-methyl ester + S-adenosyl-L-homocysteine</text>
        <dbReference type="Rhea" id="RHEA:12705"/>
        <dbReference type="Rhea" id="RHEA-COMP:12143"/>
        <dbReference type="Rhea" id="RHEA-COMP:12144"/>
        <dbReference type="ChEBI" id="CHEBI:57856"/>
        <dbReference type="ChEBI" id="CHEBI:59789"/>
        <dbReference type="ChEBI" id="CHEBI:90596"/>
        <dbReference type="ChEBI" id="CHEBI:90598"/>
        <dbReference type="EC" id="2.1.1.77"/>
    </reaction>
</comment>
<evidence type="ECO:0000256" key="2">
    <source>
        <dbReference type="ARBA" id="ARBA00005369"/>
    </source>
</evidence>
<dbReference type="PROSITE" id="PS01279">
    <property type="entry name" value="PCMT"/>
    <property type="match status" value="1"/>
</dbReference>
<dbReference type="RefSeq" id="WP_236861735.1">
    <property type="nucleotide sequence ID" value="NZ_LNQR01000092.1"/>
</dbReference>
<dbReference type="Gene3D" id="3.40.50.150">
    <property type="entry name" value="Vaccinia Virus protein VP39"/>
    <property type="match status" value="1"/>
</dbReference>
<gene>
    <name evidence="7 8" type="primary">pcm</name>
    <name evidence="8" type="ORF">ASN18_2568</name>
</gene>
<dbReference type="HAMAP" id="MF_00090">
    <property type="entry name" value="PIMT"/>
    <property type="match status" value="1"/>
</dbReference>
<evidence type="ECO:0000256" key="6">
    <source>
        <dbReference type="ARBA" id="ARBA00022691"/>
    </source>
</evidence>
<dbReference type="EMBL" id="LNQR01000092">
    <property type="protein sequence ID" value="KWT82061.1"/>
    <property type="molecule type" value="Genomic_DNA"/>
</dbReference>
<evidence type="ECO:0000256" key="4">
    <source>
        <dbReference type="ARBA" id="ARBA00022603"/>
    </source>
</evidence>
<comment type="function">
    <text evidence="7">Catalyzes the methyl esterification of L-isoaspartyl residues in peptides and proteins that result from spontaneous decomposition of normal L-aspartyl and L-asparaginyl residues. It plays a role in the repair and/or degradation of damaged proteins.</text>
</comment>
<dbReference type="EC" id="2.1.1.77" evidence="7"/>
<reference evidence="8 9" key="1">
    <citation type="submission" date="2015-11" db="EMBL/GenBank/DDBJ databases">
        <authorList>
            <person name="Lin W."/>
        </authorList>
    </citation>
    <scope>NUCLEOTIDE SEQUENCE [LARGE SCALE GENOMIC DNA]</scope>
    <source>
        <strain evidence="8 9">HCH-1</strain>
    </source>
</reference>
<dbReference type="CDD" id="cd02440">
    <property type="entry name" value="AdoMet_MTases"/>
    <property type="match status" value="1"/>
</dbReference>
<evidence type="ECO:0000256" key="1">
    <source>
        <dbReference type="ARBA" id="ARBA00004496"/>
    </source>
</evidence>
<dbReference type="NCBIfam" id="TIGR00080">
    <property type="entry name" value="pimt"/>
    <property type="match status" value="1"/>
</dbReference>
<dbReference type="GO" id="GO:0004719">
    <property type="term" value="F:protein-L-isoaspartate (D-aspartate) O-methyltransferase activity"/>
    <property type="evidence" value="ECO:0007669"/>
    <property type="project" value="UniProtKB-EC"/>
</dbReference>
<comment type="similarity">
    <text evidence="2 7">Belongs to the methyltransferase superfamily. L-isoaspartyl/D-aspartyl protein methyltransferase family.</text>
</comment>
<dbReference type="PANTHER" id="PTHR11579:SF0">
    <property type="entry name" value="PROTEIN-L-ISOASPARTATE(D-ASPARTATE) O-METHYLTRANSFERASE"/>
    <property type="match status" value="1"/>
</dbReference>
<dbReference type="NCBIfam" id="NF001453">
    <property type="entry name" value="PRK00312.1"/>
    <property type="match status" value="1"/>
</dbReference>
<dbReference type="Proteomes" id="UP000060487">
    <property type="component" value="Unassembled WGS sequence"/>
</dbReference>